<dbReference type="Gene3D" id="1.10.10.60">
    <property type="entry name" value="Homeodomain-like"/>
    <property type="match status" value="2"/>
</dbReference>
<dbReference type="HOGENOM" id="CLU_000445_88_6_9"/>
<dbReference type="PROSITE" id="PS01124">
    <property type="entry name" value="HTH_ARAC_FAMILY_2"/>
    <property type="match status" value="1"/>
</dbReference>
<dbReference type="GeneID" id="77012177"/>
<evidence type="ECO:0000313" key="5">
    <source>
        <dbReference type="EMBL" id="KFN11152.1"/>
    </source>
</evidence>
<gene>
    <name evidence="5" type="ORF">DJ90_2542</name>
</gene>
<evidence type="ECO:0000313" key="6">
    <source>
        <dbReference type="Proteomes" id="UP000029278"/>
    </source>
</evidence>
<keyword evidence="2" id="KW-0238">DNA-binding</keyword>
<dbReference type="RefSeq" id="WP_036620868.1">
    <property type="nucleotide sequence ID" value="NZ_JAKOBR010000080.1"/>
</dbReference>
<dbReference type="PATRIC" id="fig|44252.3.peg.901"/>
<dbReference type="InterPro" id="IPR050204">
    <property type="entry name" value="AraC_XylS_family_regulators"/>
</dbReference>
<dbReference type="Proteomes" id="UP000029278">
    <property type="component" value="Unassembled WGS sequence"/>
</dbReference>
<protein>
    <submittedName>
        <fullName evidence="5">Helix-turn-helix domain protein</fullName>
    </submittedName>
</protein>
<dbReference type="Pfam" id="PF02311">
    <property type="entry name" value="AraC_binding"/>
    <property type="match status" value="1"/>
</dbReference>
<evidence type="ECO:0000256" key="2">
    <source>
        <dbReference type="ARBA" id="ARBA00023125"/>
    </source>
</evidence>
<dbReference type="Gene3D" id="2.60.120.280">
    <property type="entry name" value="Regulatory protein AraC"/>
    <property type="match status" value="1"/>
</dbReference>
<feature type="domain" description="HTH araC/xylS-type" evidence="4">
    <location>
        <begin position="183"/>
        <end position="281"/>
    </location>
</feature>
<dbReference type="InterPro" id="IPR018060">
    <property type="entry name" value="HTH_AraC"/>
</dbReference>
<proteinExistence type="predicted"/>
<evidence type="ECO:0000256" key="3">
    <source>
        <dbReference type="ARBA" id="ARBA00023163"/>
    </source>
</evidence>
<keyword evidence="3" id="KW-0804">Transcription</keyword>
<dbReference type="EMBL" id="JMQA01000012">
    <property type="protein sequence ID" value="KFN11152.1"/>
    <property type="molecule type" value="Genomic_DNA"/>
</dbReference>
<keyword evidence="6" id="KW-1185">Reference proteome</keyword>
<dbReference type="InterPro" id="IPR003313">
    <property type="entry name" value="AraC-bd"/>
</dbReference>
<dbReference type="GO" id="GO:0003700">
    <property type="term" value="F:DNA-binding transcription factor activity"/>
    <property type="evidence" value="ECO:0007669"/>
    <property type="project" value="InterPro"/>
</dbReference>
<accession>A0A090ZKM4</accession>
<dbReference type="SUPFAM" id="SSF51215">
    <property type="entry name" value="Regulatory protein AraC"/>
    <property type="match status" value="1"/>
</dbReference>
<sequence>MDIPKGTYGFRFAEDKELQLCRLFAAGCDSITTPSYRWDGLERTDGPLLLFQYTLSGEGVYESGNRTYRVTAGQAFLAEIPGPHRYYYPPESQEPWDFLFLLFRPELILPHWRKFLREAGEVPQLPADCAPVRLLRMMVADAAAGRITDPLIASSCVYQFMTELARMQVATLRDRENWPENVRRAAEFIELNYSRMISIDQLSEHVSLSKYHLIRRFSASTGLTPGAYLTRVRTEKAMELLRGTGLSIEAIAERIGYSSGSYFIKAFRSLTGLTPGEFRNGSESLAYRKLFFD</sequence>
<evidence type="ECO:0000259" key="4">
    <source>
        <dbReference type="PROSITE" id="PS01124"/>
    </source>
</evidence>
<dbReference type="GO" id="GO:0043565">
    <property type="term" value="F:sequence-specific DNA binding"/>
    <property type="evidence" value="ECO:0007669"/>
    <property type="project" value="InterPro"/>
</dbReference>
<comment type="caution">
    <text evidence="5">The sequence shown here is derived from an EMBL/GenBank/DDBJ whole genome shotgun (WGS) entry which is preliminary data.</text>
</comment>
<dbReference type="InterPro" id="IPR020449">
    <property type="entry name" value="Tscrpt_reg_AraC-type_HTH"/>
</dbReference>
<dbReference type="SMART" id="SM00342">
    <property type="entry name" value="HTH_ARAC"/>
    <property type="match status" value="1"/>
</dbReference>
<dbReference type="SUPFAM" id="SSF46689">
    <property type="entry name" value="Homeodomain-like"/>
    <property type="match status" value="2"/>
</dbReference>
<dbReference type="AlphaFoldDB" id="A0A090ZKM4"/>
<dbReference type="OrthoDB" id="2237754at2"/>
<dbReference type="InterPro" id="IPR009057">
    <property type="entry name" value="Homeodomain-like_sf"/>
</dbReference>
<dbReference type="STRING" id="44252.DJ90_2542"/>
<dbReference type="PRINTS" id="PR00032">
    <property type="entry name" value="HTHARAC"/>
</dbReference>
<name>A0A090ZKM4_PAEMA</name>
<evidence type="ECO:0000256" key="1">
    <source>
        <dbReference type="ARBA" id="ARBA00023015"/>
    </source>
</evidence>
<dbReference type="PANTHER" id="PTHR46796">
    <property type="entry name" value="HTH-TYPE TRANSCRIPTIONAL ACTIVATOR RHAS-RELATED"/>
    <property type="match status" value="1"/>
</dbReference>
<reference evidence="5 6" key="1">
    <citation type="submission" date="2014-04" db="EMBL/GenBank/DDBJ databases">
        <authorList>
            <person name="Bishop-Lilly K.A."/>
            <person name="Broomall S.M."/>
            <person name="Chain P.S."/>
            <person name="Chertkov O."/>
            <person name="Coyne S.R."/>
            <person name="Daligault H.E."/>
            <person name="Davenport K.W."/>
            <person name="Erkkila T."/>
            <person name="Frey K.G."/>
            <person name="Gibbons H.S."/>
            <person name="Gu W."/>
            <person name="Jaissle J."/>
            <person name="Johnson S.L."/>
            <person name="Koroleva G.I."/>
            <person name="Ladner J.T."/>
            <person name="Lo C.-C."/>
            <person name="Minogue T.D."/>
            <person name="Munk C."/>
            <person name="Palacios G.F."/>
            <person name="Redden C.L."/>
            <person name="Rosenzweig C.N."/>
            <person name="Scholz M.B."/>
            <person name="Teshima H."/>
            <person name="Xu Y."/>
        </authorList>
    </citation>
    <scope>NUCLEOTIDE SEQUENCE [LARGE SCALE GENOMIC DNA]</scope>
    <source>
        <strain evidence="5 6">8244</strain>
    </source>
</reference>
<dbReference type="InterPro" id="IPR037923">
    <property type="entry name" value="HTH-like"/>
</dbReference>
<dbReference type="Pfam" id="PF12833">
    <property type="entry name" value="HTH_18"/>
    <property type="match status" value="1"/>
</dbReference>
<organism evidence="5 6">
    <name type="scientific">Paenibacillus macerans</name>
    <name type="common">Bacillus macerans</name>
    <dbReference type="NCBI Taxonomy" id="44252"/>
    <lineage>
        <taxon>Bacteria</taxon>
        <taxon>Bacillati</taxon>
        <taxon>Bacillota</taxon>
        <taxon>Bacilli</taxon>
        <taxon>Bacillales</taxon>
        <taxon>Paenibacillaceae</taxon>
        <taxon>Paenibacillus</taxon>
    </lineage>
</organism>
<keyword evidence="1" id="KW-0805">Transcription regulation</keyword>